<accession>A0ABQ5G4S8</accession>
<comment type="caution">
    <text evidence="4">The sequence shown here is derived from an EMBL/GenBank/DDBJ whole genome shotgun (WGS) entry which is preliminary data.</text>
</comment>
<reference evidence="4" key="1">
    <citation type="journal article" date="2022" name="Int. J. Mol. Sci.">
        <title>Draft Genome of Tanacetum Coccineum: Genomic Comparison of Closely Related Tanacetum-Family Plants.</title>
        <authorList>
            <person name="Yamashiro T."/>
            <person name="Shiraishi A."/>
            <person name="Nakayama K."/>
            <person name="Satake H."/>
        </authorList>
    </citation>
    <scope>NUCLEOTIDE SEQUENCE</scope>
</reference>
<evidence type="ECO:0000256" key="2">
    <source>
        <dbReference type="SAM" id="Phobius"/>
    </source>
</evidence>
<proteinExistence type="predicted"/>
<feature type="transmembrane region" description="Helical" evidence="2">
    <location>
        <begin position="599"/>
        <end position="618"/>
    </location>
</feature>
<gene>
    <name evidence="4" type="ORF">Tco_1029426</name>
</gene>
<dbReference type="Proteomes" id="UP001151760">
    <property type="component" value="Unassembled WGS sequence"/>
</dbReference>
<keyword evidence="2" id="KW-1133">Transmembrane helix</keyword>
<evidence type="ECO:0000256" key="1">
    <source>
        <dbReference type="SAM" id="MobiDB-lite"/>
    </source>
</evidence>
<dbReference type="PANTHER" id="PTHR12741">
    <property type="entry name" value="LYST-INTERACTING PROTEIN LIP5 DOPAMINE RESPONSIVE PROTEIN DRG-1"/>
    <property type="match status" value="1"/>
</dbReference>
<dbReference type="Pfam" id="PF02364">
    <property type="entry name" value="Glucan_synthase"/>
    <property type="match status" value="1"/>
</dbReference>
<dbReference type="PANTHER" id="PTHR12741:SF47">
    <property type="entry name" value="CALLOSE SYNTHASE 9"/>
    <property type="match status" value="1"/>
</dbReference>
<dbReference type="EMBL" id="BQNB010018050">
    <property type="protein sequence ID" value="GJT70140.1"/>
    <property type="molecule type" value="Genomic_DNA"/>
</dbReference>
<keyword evidence="2" id="KW-0472">Membrane</keyword>
<evidence type="ECO:0000313" key="5">
    <source>
        <dbReference type="Proteomes" id="UP001151760"/>
    </source>
</evidence>
<feature type="transmembrane region" description="Helical" evidence="2">
    <location>
        <begin position="562"/>
        <end position="587"/>
    </location>
</feature>
<dbReference type="InterPro" id="IPR003440">
    <property type="entry name" value="Glyco_trans_48_dom"/>
</dbReference>
<keyword evidence="2" id="KW-0812">Transmembrane</keyword>
<protein>
    <submittedName>
        <fullName evidence="4">Callose synthase 9</fullName>
    </submittedName>
</protein>
<feature type="compositionally biased region" description="Basic and acidic residues" evidence="1">
    <location>
        <begin position="242"/>
        <end position="252"/>
    </location>
</feature>
<organism evidence="4 5">
    <name type="scientific">Tanacetum coccineum</name>
    <dbReference type="NCBI Taxonomy" id="301880"/>
    <lineage>
        <taxon>Eukaryota</taxon>
        <taxon>Viridiplantae</taxon>
        <taxon>Streptophyta</taxon>
        <taxon>Embryophyta</taxon>
        <taxon>Tracheophyta</taxon>
        <taxon>Spermatophyta</taxon>
        <taxon>Magnoliopsida</taxon>
        <taxon>eudicotyledons</taxon>
        <taxon>Gunneridae</taxon>
        <taxon>Pentapetalae</taxon>
        <taxon>asterids</taxon>
        <taxon>campanulids</taxon>
        <taxon>Asterales</taxon>
        <taxon>Asteraceae</taxon>
        <taxon>Asteroideae</taxon>
        <taxon>Anthemideae</taxon>
        <taxon>Anthemidinae</taxon>
        <taxon>Tanacetum</taxon>
    </lineage>
</organism>
<evidence type="ECO:0000259" key="3">
    <source>
        <dbReference type="Pfam" id="PF02364"/>
    </source>
</evidence>
<evidence type="ECO:0000313" key="4">
    <source>
        <dbReference type="EMBL" id="GJT70140.1"/>
    </source>
</evidence>
<reference evidence="4" key="2">
    <citation type="submission" date="2022-01" db="EMBL/GenBank/DDBJ databases">
        <authorList>
            <person name="Yamashiro T."/>
            <person name="Shiraishi A."/>
            <person name="Satake H."/>
            <person name="Nakayama K."/>
        </authorList>
    </citation>
    <scope>NUCLEOTIDE SEQUENCE</scope>
</reference>
<feature type="domain" description="Glycosyl transferase 48" evidence="3">
    <location>
        <begin position="97"/>
        <end position="592"/>
    </location>
</feature>
<sequence length="624" mass="72309">MIKSMDDVHKSFKSFPEAFMDNLHINSARRDFLKEKAQVKDLEKEDAGRFSPFWNEIVNNLRQEDYITNEEQNVLLMPQSSQSMVQWPRFLSGDNVFLPTNLEARRRLEYFTNSLFMSMPKPEAVPKILAFSVFTPYYEETVLYSMVELLKVIGNGYTLLFNLQNTYPDEWRNFLARMDLDESTPVSYFHENLDEKLILELRFWASYRGQTLARTVRGMMYNRQALILQSYMETVAAKEDLRMSSTETKEDPATETEEDSATETKKFQFQCEARAYADLKFTYVITCQLYSEQKEKQPPAQAAADIALLLQRNEALRVAFIHVDTSHGQTKFFSKLVKGDINGNEEEVYSIELPGQFKLGEGKPENQNHAIVFTRGNAVQTIDMNQDNYFEETLKMRNLLQEFHKNHGIRPATILGVREHIYTERASSVASFMSKQEISFVTIAQRILGNLLKVRMHYGHPDVFDRVFHITRGGISKASRGINISEDIYAGFNSTLRKGNITHHEYIQVGKGRDVGLHQIATFERKVAGGNGEQVLSRDVYRLGQRFDFFRMLSFYYTSVGYYFYNWLMVITLYIILYGQLITALSGIHVARMFINQKLLAYLLIIYPAIYLILGSLLEQNLEM</sequence>
<feature type="region of interest" description="Disordered" evidence="1">
    <location>
        <begin position="242"/>
        <end position="262"/>
    </location>
</feature>
<keyword evidence="5" id="KW-1185">Reference proteome</keyword>
<name>A0ABQ5G4S8_9ASTR</name>
<feature type="non-terminal residue" evidence="4">
    <location>
        <position position="624"/>
    </location>
</feature>